<evidence type="ECO:0000256" key="2">
    <source>
        <dbReference type="ARBA" id="ARBA00022448"/>
    </source>
</evidence>
<protein>
    <submittedName>
        <fullName evidence="7">Cobalt-zinc-cadmium resistance protein CzcB</fullName>
    </submittedName>
</protein>
<proteinExistence type="inferred from homology"/>
<keyword evidence="2" id="KW-0813">Transport</keyword>
<dbReference type="SUPFAM" id="SSF111369">
    <property type="entry name" value="HlyD-like secretion proteins"/>
    <property type="match status" value="1"/>
</dbReference>
<dbReference type="OrthoDB" id="9806939at2"/>
<comment type="caution">
    <text evidence="7">The sequence shown here is derived from an EMBL/GenBank/DDBJ whole genome shotgun (WGS) entry which is preliminary data.</text>
</comment>
<dbReference type="GO" id="GO:0030313">
    <property type="term" value="C:cell envelope"/>
    <property type="evidence" value="ECO:0007669"/>
    <property type="project" value="TreeGrafter"/>
</dbReference>
<dbReference type="Pfam" id="PF25954">
    <property type="entry name" value="Beta-barrel_RND_2"/>
    <property type="match status" value="1"/>
</dbReference>
<dbReference type="GO" id="GO:0060003">
    <property type="term" value="P:copper ion export"/>
    <property type="evidence" value="ECO:0007669"/>
    <property type="project" value="TreeGrafter"/>
</dbReference>
<dbReference type="GO" id="GO:0016020">
    <property type="term" value="C:membrane"/>
    <property type="evidence" value="ECO:0007669"/>
    <property type="project" value="InterPro"/>
</dbReference>
<feature type="domain" description="CzcB-like C-terminal circularly permuted SH3-like" evidence="6">
    <location>
        <begin position="436"/>
        <end position="496"/>
    </location>
</feature>
<dbReference type="AlphaFoldDB" id="A0A5C5Y9G6"/>
<organism evidence="7 8">
    <name type="scientific">Crateriforma conspicua</name>
    <dbReference type="NCBI Taxonomy" id="2527996"/>
    <lineage>
        <taxon>Bacteria</taxon>
        <taxon>Pseudomonadati</taxon>
        <taxon>Planctomycetota</taxon>
        <taxon>Planctomycetia</taxon>
        <taxon>Planctomycetales</taxon>
        <taxon>Planctomycetaceae</taxon>
        <taxon>Crateriforma</taxon>
    </lineage>
</organism>
<dbReference type="NCBIfam" id="TIGR01730">
    <property type="entry name" value="RND_mfp"/>
    <property type="match status" value="1"/>
</dbReference>
<dbReference type="InterPro" id="IPR058792">
    <property type="entry name" value="Beta-barrel_RND_2"/>
</dbReference>
<feature type="region of interest" description="Disordered" evidence="3">
    <location>
        <begin position="1"/>
        <end position="21"/>
    </location>
</feature>
<dbReference type="InterPro" id="IPR006143">
    <property type="entry name" value="RND_pump_MFP"/>
</dbReference>
<dbReference type="InterPro" id="IPR058649">
    <property type="entry name" value="CzcB_C"/>
</dbReference>
<dbReference type="PRINTS" id="PR01490">
    <property type="entry name" value="RTXTOXIND"/>
</dbReference>
<evidence type="ECO:0000256" key="3">
    <source>
        <dbReference type="SAM" id="MobiDB-lite"/>
    </source>
</evidence>
<dbReference type="SUPFAM" id="SSF51230">
    <property type="entry name" value="Single hybrid motif"/>
    <property type="match status" value="1"/>
</dbReference>
<accession>A0A5C5Y9G6</accession>
<dbReference type="GO" id="GO:0022857">
    <property type="term" value="F:transmembrane transporter activity"/>
    <property type="evidence" value="ECO:0007669"/>
    <property type="project" value="InterPro"/>
</dbReference>
<feature type="domain" description="CzcB-like barrel-sandwich hybrid" evidence="5">
    <location>
        <begin position="112"/>
        <end position="347"/>
    </location>
</feature>
<dbReference type="Gene3D" id="2.40.420.20">
    <property type="match status" value="1"/>
</dbReference>
<dbReference type="InterPro" id="IPR058647">
    <property type="entry name" value="BSH_CzcB-like"/>
</dbReference>
<dbReference type="Gene3D" id="2.40.30.170">
    <property type="match status" value="1"/>
</dbReference>
<dbReference type="Pfam" id="PF25973">
    <property type="entry name" value="BSH_CzcB"/>
    <property type="match status" value="1"/>
</dbReference>
<dbReference type="Proteomes" id="UP000317238">
    <property type="component" value="Unassembled WGS sequence"/>
</dbReference>
<reference evidence="7 8" key="1">
    <citation type="submission" date="2019-02" db="EMBL/GenBank/DDBJ databases">
        <title>Deep-cultivation of Planctomycetes and their phenomic and genomic characterization uncovers novel biology.</title>
        <authorList>
            <person name="Wiegand S."/>
            <person name="Jogler M."/>
            <person name="Boedeker C."/>
            <person name="Pinto D."/>
            <person name="Vollmers J."/>
            <person name="Rivas-Marin E."/>
            <person name="Kohn T."/>
            <person name="Peeters S.H."/>
            <person name="Heuer A."/>
            <person name="Rast P."/>
            <person name="Oberbeckmann S."/>
            <person name="Bunk B."/>
            <person name="Jeske O."/>
            <person name="Meyerdierks A."/>
            <person name="Storesund J.E."/>
            <person name="Kallscheuer N."/>
            <person name="Luecker S."/>
            <person name="Lage O.M."/>
            <person name="Pohl T."/>
            <person name="Merkel B.J."/>
            <person name="Hornburger P."/>
            <person name="Mueller R.-W."/>
            <person name="Bruemmer F."/>
            <person name="Labrenz M."/>
            <person name="Spormann A.M."/>
            <person name="Op Den Camp H."/>
            <person name="Overmann J."/>
            <person name="Amann R."/>
            <person name="Jetten M.S.M."/>
            <person name="Mascher T."/>
            <person name="Medema M.H."/>
            <person name="Devos D.P."/>
            <person name="Kaster A.-K."/>
            <person name="Ovreas L."/>
            <person name="Rohde M."/>
            <person name="Galperin M.Y."/>
            <person name="Jogler C."/>
        </authorList>
    </citation>
    <scope>NUCLEOTIDE SEQUENCE [LARGE SCALE GENOMIC DNA]</scope>
    <source>
        <strain evidence="7 8">Pan14r</strain>
    </source>
</reference>
<dbReference type="Pfam" id="PF25975">
    <property type="entry name" value="CzcB_C"/>
    <property type="match status" value="1"/>
</dbReference>
<keyword evidence="8" id="KW-1185">Reference proteome</keyword>
<dbReference type="PANTHER" id="PTHR30097">
    <property type="entry name" value="CATION EFFLUX SYSTEM PROTEIN CUSB"/>
    <property type="match status" value="1"/>
</dbReference>
<name>A0A5C5Y9G6_9PLAN</name>
<dbReference type="InterPro" id="IPR011053">
    <property type="entry name" value="Single_hybrid_motif"/>
</dbReference>
<comment type="similarity">
    <text evidence="1">Belongs to the membrane fusion protein (MFP) (TC 8.A.1) family.</text>
</comment>
<dbReference type="PANTHER" id="PTHR30097:SF4">
    <property type="entry name" value="SLR6042 PROTEIN"/>
    <property type="match status" value="1"/>
</dbReference>
<evidence type="ECO:0000259" key="5">
    <source>
        <dbReference type="Pfam" id="PF25973"/>
    </source>
</evidence>
<evidence type="ECO:0000313" key="7">
    <source>
        <dbReference type="EMBL" id="TWT71453.1"/>
    </source>
</evidence>
<dbReference type="Gene3D" id="2.40.50.100">
    <property type="match status" value="1"/>
</dbReference>
<dbReference type="InterPro" id="IPR051909">
    <property type="entry name" value="MFP_Cation_Efflux"/>
</dbReference>
<dbReference type="GO" id="GO:0015679">
    <property type="term" value="P:plasma membrane copper ion transport"/>
    <property type="evidence" value="ECO:0007669"/>
    <property type="project" value="TreeGrafter"/>
</dbReference>
<evidence type="ECO:0000256" key="1">
    <source>
        <dbReference type="ARBA" id="ARBA00009477"/>
    </source>
</evidence>
<feature type="domain" description="CusB-like beta-barrel" evidence="4">
    <location>
        <begin position="353"/>
        <end position="426"/>
    </location>
</feature>
<dbReference type="FunFam" id="2.40.30.170:FF:000010">
    <property type="entry name" value="Efflux RND transporter periplasmic adaptor subunit"/>
    <property type="match status" value="1"/>
</dbReference>
<evidence type="ECO:0000313" key="8">
    <source>
        <dbReference type="Proteomes" id="UP000317238"/>
    </source>
</evidence>
<evidence type="ECO:0000259" key="4">
    <source>
        <dbReference type="Pfam" id="PF25954"/>
    </source>
</evidence>
<sequence>MTNVPAKAEPAENQKSAKSKSGLVATIAKVGPTLFVLAVMGGGWLAVHEINTGGGSEEEDSIVEEAAAPDSLTLPEGKVKAAKFESVPAQMQAVEHVHTIPGRIRYDETKHVDVKAPMDGILAEVLVTPGEHVESGQLLAVLRSPEIGQARAEVLKRQKEREIAQQMLQREMTLAKNLEQMSAMLDQGKSVDSIENAFRNRALGSYRQDILSAYAKMQLASELLSKIQPLANSGSVSGRTVRERQAERQMAETEFRTARDQATFAANQAKINAEAKVSEAERQLNLAWQSVETLLGYKGNKSTANLSNEEALSRLEIRAPFAGSVESRAFANNERVTRGDSLIVLANTDSLYVAASIRESDWSAVSLGQGTTVSVSVPALEDRIFEARIRYFGREVQADTNSVPLVATIENAEGLLRPGMFVRVTIPIGEAREALSVKPESVVQHENQEFVFVDESGGTFKRVDVATGQTSDEWVEVTKGLQPGQLVVTRGAFLLKSELLLQGEGE</sequence>
<gene>
    <name evidence="7" type="primary">czcB_3</name>
    <name evidence="7" type="ORF">Pan14r_37630</name>
</gene>
<dbReference type="RefSeq" id="WP_146439783.1">
    <property type="nucleotide sequence ID" value="NZ_SJPL01000001.1"/>
</dbReference>
<dbReference type="EMBL" id="SJPL01000001">
    <property type="protein sequence ID" value="TWT71453.1"/>
    <property type="molecule type" value="Genomic_DNA"/>
</dbReference>
<evidence type="ECO:0000259" key="6">
    <source>
        <dbReference type="Pfam" id="PF25975"/>
    </source>
</evidence>
<dbReference type="Gene3D" id="1.10.287.470">
    <property type="entry name" value="Helix hairpin bin"/>
    <property type="match status" value="1"/>
</dbReference>